<dbReference type="InterPro" id="IPR051910">
    <property type="entry name" value="ComF/GntX_DNA_util-trans"/>
</dbReference>
<dbReference type="Pfam" id="PF00156">
    <property type="entry name" value="Pribosyltran"/>
    <property type="match status" value="1"/>
</dbReference>
<dbReference type="InterPro" id="IPR000836">
    <property type="entry name" value="PRTase_dom"/>
</dbReference>
<dbReference type="PANTHER" id="PTHR47505:SF1">
    <property type="entry name" value="DNA UTILIZATION PROTEIN YHGH"/>
    <property type="match status" value="1"/>
</dbReference>
<accession>A0A1Y3CKJ0</accession>
<gene>
    <name evidence="3" type="ORF">B9T28_02355</name>
</gene>
<feature type="domain" description="Phosphoribosyltransferase" evidence="2">
    <location>
        <begin position="118"/>
        <end position="207"/>
    </location>
</feature>
<proteinExistence type="inferred from homology"/>
<comment type="similarity">
    <text evidence="1">Belongs to the ComF/GntX family.</text>
</comment>
<dbReference type="SUPFAM" id="SSF53271">
    <property type="entry name" value="PRTase-like"/>
    <property type="match status" value="1"/>
</dbReference>
<keyword evidence="4" id="KW-1185">Reference proteome</keyword>
<evidence type="ECO:0000313" key="3">
    <source>
        <dbReference type="EMBL" id="OTG67711.1"/>
    </source>
</evidence>
<dbReference type="AlphaFoldDB" id="A0A1Y3CKJ0"/>
<dbReference type="GO" id="GO:0016757">
    <property type="term" value="F:glycosyltransferase activity"/>
    <property type="evidence" value="ECO:0007669"/>
    <property type="project" value="UniProtKB-KW"/>
</dbReference>
<dbReference type="OrthoDB" id="9793412at2"/>
<name>A0A1Y3CKJ0_9GAMM</name>
<comment type="caution">
    <text evidence="3">The sequence shown here is derived from an EMBL/GenBank/DDBJ whole genome shotgun (WGS) entry which is preliminary data.</text>
</comment>
<evidence type="ECO:0000259" key="2">
    <source>
        <dbReference type="Pfam" id="PF00156"/>
    </source>
</evidence>
<evidence type="ECO:0000313" key="4">
    <source>
        <dbReference type="Proteomes" id="UP000242765"/>
    </source>
</evidence>
<reference evidence="3 4" key="1">
    <citation type="submission" date="2017-04" db="EMBL/GenBank/DDBJ databases">
        <title>High diversity of culturable Acinetobacter species in natural soil and water ecosystems.</title>
        <authorList>
            <person name="Nemec A."/>
            <person name="Radolfova-Krizova L."/>
        </authorList>
    </citation>
    <scope>NUCLEOTIDE SEQUENCE [LARGE SCALE GENOMIC DNA]</scope>
    <source>
        <strain evidence="3 4">ANC 4999</strain>
    </source>
</reference>
<dbReference type="CDD" id="cd06223">
    <property type="entry name" value="PRTases_typeI"/>
    <property type="match status" value="1"/>
</dbReference>
<keyword evidence="3" id="KW-0328">Glycosyltransferase</keyword>
<dbReference type="RefSeq" id="WP_086202559.1">
    <property type="nucleotide sequence ID" value="NZ_NEGB01000001.1"/>
</dbReference>
<dbReference type="STRING" id="1977882.B9T28_02355"/>
<dbReference type="EMBL" id="NEGB01000001">
    <property type="protein sequence ID" value="OTG67711.1"/>
    <property type="molecule type" value="Genomic_DNA"/>
</dbReference>
<dbReference type="PANTHER" id="PTHR47505">
    <property type="entry name" value="DNA UTILIZATION PROTEIN YHGH"/>
    <property type="match status" value="1"/>
</dbReference>
<protein>
    <submittedName>
        <fullName evidence="3">Amidophosphoribosyltransferase</fullName>
    </submittedName>
</protein>
<evidence type="ECO:0000256" key="1">
    <source>
        <dbReference type="ARBA" id="ARBA00008007"/>
    </source>
</evidence>
<organism evidence="3 4">
    <name type="scientific">Acinetobacter silvestris</name>
    <dbReference type="NCBI Taxonomy" id="1977882"/>
    <lineage>
        <taxon>Bacteria</taxon>
        <taxon>Pseudomonadati</taxon>
        <taxon>Pseudomonadota</taxon>
        <taxon>Gammaproteobacteria</taxon>
        <taxon>Moraxellales</taxon>
        <taxon>Moraxellaceae</taxon>
        <taxon>Acinetobacter</taxon>
    </lineage>
</organism>
<keyword evidence="3" id="KW-0808">Transferase</keyword>
<dbReference type="InterPro" id="IPR029057">
    <property type="entry name" value="PRTase-like"/>
</dbReference>
<sequence>MLQFIHQLLHKSIQSISPCLLCSIDLQQQHSLCKDCWNQLPWYKQSIERHEQQILVAHRYTFPMDRIILKYKYEQQLHYQNVLAQSLLSLKLPKVQAIVAMPISTERLQQRGYNQMLIIAKLMAKQLNIPVWQPVVRTAQHSQKGLTRLERLENIEHQFRPIITEQRKYRKVLIIDDVITTGSSIHALAQALENLGCQHVYAACIAAAE</sequence>
<dbReference type="Proteomes" id="UP000242765">
    <property type="component" value="Unassembled WGS sequence"/>
</dbReference>
<dbReference type="Gene3D" id="3.40.50.2020">
    <property type="match status" value="1"/>
</dbReference>